<dbReference type="AlphaFoldDB" id="T0Q1W0"/>
<evidence type="ECO:0000256" key="4">
    <source>
        <dbReference type="ARBA" id="ARBA00023136"/>
    </source>
</evidence>
<dbReference type="Pfam" id="PF07264">
    <property type="entry name" value="EI24"/>
    <property type="match status" value="1"/>
</dbReference>
<name>T0Q1W0_SAPDV</name>
<feature type="transmembrane region" description="Helical" evidence="5">
    <location>
        <begin position="58"/>
        <end position="81"/>
    </location>
</feature>
<dbReference type="InParanoid" id="T0Q1W0"/>
<protein>
    <submittedName>
        <fullName evidence="6">Uncharacterized protein</fullName>
    </submittedName>
</protein>
<dbReference type="eggNOG" id="ENOG502RYFY">
    <property type="taxonomic scope" value="Eukaryota"/>
</dbReference>
<dbReference type="GeneID" id="19951344"/>
<proteinExistence type="predicted"/>
<organism evidence="6 7">
    <name type="scientific">Saprolegnia diclina (strain VS20)</name>
    <dbReference type="NCBI Taxonomy" id="1156394"/>
    <lineage>
        <taxon>Eukaryota</taxon>
        <taxon>Sar</taxon>
        <taxon>Stramenopiles</taxon>
        <taxon>Oomycota</taxon>
        <taxon>Saprolegniomycetes</taxon>
        <taxon>Saprolegniales</taxon>
        <taxon>Saprolegniaceae</taxon>
        <taxon>Saprolegnia</taxon>
    </lineage>
</organism>
<evidence type="ECO:0000256" key="3">
    <source>
        <dbReference type="ARBA" id="ARBA00022989"/>
    </source>
</evidence>
<dbReference type="RefSeq" id="XP_008614836.1">
    <property type="nucleotide sequence ID" value="XM_008616614.1"/>
</dbReference>
<dbReference type="InterPro" id="IPR052786">
    <property type="entry name" value="Spore_wall_assembly"/>
</dbReference>
<dbReference type="STRING" id="1156394.T0Q1W0"/>
<comment type="subcellular location">
    <subcellularLocation>
        <location evidence="1">Membrane</location>
        <topology evidence="1">Multi-pass membrane protein</topology>
    </subcellularLocation>
</comment>
<dbReference type="VEuPathDB" id="FungiDB:SDRG_10617"/>
<keyword evidence="2 5" id="KW-0812">Transmembrane</keyword>
<keyword evidence="4 5" id="KW-0472">Membrane</keyword>
<evidence type="ECO:0000313" key="7">
    <source>
        <dbReference type="Proteomes" id="UP000030762"/>
    </source>
</evidence>
<accession>T0Q1W0</accession>
<dbReference type="OMA" id="REFWPLF"/>
<evidence type="ECO:0000256" key="1">
    <source>
        <dbReference type="ARBA" id="ARBA00004141"/>
    </source>
</evidence>
<evidence type="ECO:0000256" key="2">
    <source>
        <dbReference type="ARBA" id="ARBA00022692"/>
    </source>
</evidence>
<evidence type="ECO:0000313" key="6">
    <source>
        <dbReference type="EMBL" id="EQC31829.1"/>
    </source>
</evidence>
<dbReference type="OrthoDB" id="10012223at2759"/>
<keyword evidence="7" id="KW-1185">Reference proteome</keyword>
<dbReference type="PANTHER" id="PTHR34292">
    <property type="entry name" value="OUTER SPORE WALL PROTEIN LDS1"/>
    <property type="match status" value="1"/>
</dbReference>
<gene>
    <name evidence="6" type="ORF">SDRG_10617</name>
</gene>
<feature type="transmembrane region" description="Helical" evidence="5">
    <location>
        <begin position="132"/>
        <end position="155"/>
    </location>
</feature>
<dbReference type="InterPro" id="IPR059112">
    <property type="entry name" value="CysZ/EI24"/>
</dbReference>
<dbReference type="EMBL" id="JH767167">
    <property type="protein sequence ID" value="EQC31829.1"/>
    <property type="molecule type" value="Genomic_DNA"/>
</dbReference>
<keyword evidence="3 5" id="KW-1133">Transmembrane helix</keyword>
<evidence type="ECO:0000256" key="5">
    <source>
        <dbReference type="SAM" id="Phobius"/>
    </source>
</evidence>
<reference evidence="6 7" key="1">
    <citation type="submission" date="2012-04" db="EMBL/GenBank/DDBJ databases">
        <title>The Genome Sequence of Saprolegnia declina VS20.</title>
        <authorList>
            <consortium name="The Broad Institute Genome Sequencing Platform"/>
            <person name="Russ C."/>
            <person name="Nusbaum C."/>
            <person name="Tyler B."/>
            <person name="van West P."/>
            <person name="Dieguez-Uribeondo J."/>
            <person name="de Bruijn I."/>
            <person name="Tripathy S."/>
            <person name="Jiang R."/>
            <person name="Young S.K."/>
            <person name="Zeng Q."/>
            <person name="Gargeya S."/>
            <person name="Fitzgerald M."/>
            <person name="Haas B."/>
            <person name="Abouelleil A."/>
            <person name="Alvarado L."/>
            <person name="Arachchi H.M."/>
            <person name="Berlin A."/>
            <person name="Chapman S.B."/>
            <person name="Goldberg J."/>
            <person name="Griggs A."/>
            <person name="Gujja S."/>
            <person name="Hansen M."/>
            <person name="Howarth C."/>
            <person name="Imamovic A."/>
            <person name="Larimer J."/>
            <person name="McCowen C."/>
            <person name="Montmayeur A."/>
            <person name="Murphy C."/>
            <person name="Neiman D."/>
            <person name="Pearson M."/>
            <person name="Priest M."/>
            <person name="Roberts A."/>
            <person name="Saif S."/>
            <person name="Shea T."/>
            <person name="Sisk P."/>
            <person name="Sykes S."/>
            <person name="Wortman J."/>
            <person name="Nusbaum C."/>
            <person name="Birren B."/>
        </authorList>
    </citation>
    <scope>NUCLEOTIDE SEQUENCE [LARGE SCALE GENOMIC DNA]</scope>
    <source>
        <strain evidence="6 7">VS20</strain>
    </source>
</reference>
<sequence length="245" mass="27347">MSHYAVAGILYFLTHPSLWLTTFCPLLMTIVIALASVITLFSAGLYPQAYGLEKAGLAAGWAWVLAIFLVVLEIFLVVLIYSQTCTPCFMDAIFEKTLKLRGFTELVENSEAHSGCGRACRACCKVSCLSQIFILIVTFPLNFIPIIGTIAYVYLNGRFKGWEYHLLYFEMRGMKYEDQKAVVDARKLEYASFGMQCMYLELIPFFGFIFLFTNTVGAALFAADIEESLQAEDHGNVHASAAKVV</sequence>
<feature type="transmembrane region" description="Helical" evidence="5">
    <location>
        <begin position="20"/>
        <end position="46"/>
    </location>
</feature>
<dbReference type="Proteomes" id="UP000030762">
    <property type="component" value="Unassembled WGS sequence"/>
</dbReference>
<dbReference type="PANTHER" id="PTHR34292:SF2">
    <property type="entry name" value="OUTER SPORE WALL PROTEIN LDS1"/>
    <property type="match status" value="1"/>
</dbReference>
<feature type="transmembrane region" description="Helical" evidence="5">
    <location>
        <begin position="202"/>
        <end position="223"/>
    </location>
</feature>